<dbReference type="InterPro" id="IPR036271">
    <property type="entry name" value="Tet_transcr_reg_TetR-rel_C_sf"/>
</dbReference>
<evidence type="ECO:0000313" key="7">
    <source>
        <dbReference type="EMBL" id="MBB4942738.1"/>
    </source>
</evidence>
<evidence type="ECO:0000313" key="8">
    <source>
        <dbReference type="Proteomes" id="UP000534286"/>
    </source>
</evidence>
<evidence type="ECO:0000256" key="3">
    <source>
        <dbReference type="ARBA" id="ARBA00023163"/>
    </source>
</evidence>
<sequence length="249" mass="26822">MPRDTLTKEQIVRTAIELLDAEGLDGLNMRSLGKRLGTVATAVYWHVKNKDDLILLAGDHVWHEVELPDLDALDWRTAATAMATGLHAMLSRHPWLVQAFGSHLFYGPGKARHDDHSLAVYEAAGFVGTQADRAAATVFTFVLGGVLGASAAVSLTRRLSQDGGDAEALIQDTMVKASEIAIQFPRLRTRLETPKAVDYTAAPDQTFEFGLQALLDGLEDRLTGLRAPAGPDAPRPPVTTPGGYEDPSS</sequence>
<evidence type="ECO:0000256" key="2">
    <source>
        <dbReference type="ARBA" id="ARBA00023125"/>
    </source>
</evidence>
<keyword evidence="8" id="KW-1185">Reference proteome</keyword>
<organism evidence="7 8">
    <name type="scientific">Streptosporangium album</name>
    <dbReference type="NCBI Taxonomy" id="47479"/>
    <lineage>
        <taxon>Bacteria</taxon>
        <taxon>Bacillati</taxon>
        <taxon>Actinomycetota</taxon>
        <taxon>Actinomycetes</taxon>
        <taxon>Streptosporangiales</taxon>
        <taxon>Streptosporangiaceae</taxon>
        <taxon>Streptosporangium</taxon>
    </lineage>
</organism>
<dbReference type="Proteomes" id="UP000534286">
    <property type="component" value="Unassembled WGS sequence"/>
</dbReference>
<dbReference type="EMBL" id="JACHJU010000004">
    <property type="protein sequence ID" value="MBB4942738.1"/>
    <property type="molecule type" value="Genomic_DNA"/>
</dbReference>
<keyword evidence="3" id="KW-0804">Transcription</keyword>
<dbReference type="PRINTS" id="PR00455">
    <property type="entry name" value="HTHTETR"/>
</dbReference>
<dbReference type="InterPro" id="IPR004111">
    <property type="entry name" value="Repressor_TetR_C"/>
</dbReference>
<dbReference type="PANTHER" id="PTHR30055:SF151">
    <property type="entry name" value="TRANSCRIPTIONAL REGULATORY PROTEIN"/>
    <property type="match status" value="1"/>
</dbReference>
<keyword evidence="2 4" id="KW-0238">DNA-binding</keyword>
<proteinExistence type="predicted"/>
<accession>A0A7W7S2I4</accession>
<name>A0A7W7S2I4_9ACTN</name>
<dbReference type="GO" id="GO:0000976">
    <property type="term" value="F:transcription cis-regulatory region binding"/>
    <property type="evidence" value="ECO:0007669"/>
    <property type="project" value="TreeGrafter"/>
</dbReference>
<feature type="domain" description="HTH tetR-type" evidence="6">
    <location>
        <begin position="5"/>
        <end position="65"/>
    </location>
</feature>
<dbReference type="SUPFAM" id="SSF46689">
    <property type="entry name" value="Homeodomain-like"/>
    <property type="match status" value="1"/>
</dbReference>
<reference evidence="7 8" key="1">
    <citation type="submission" date="2020-08" db="EMBL/GenBank/DDBJ databases">
        <title>Sequencing the genomes of 1000 actinobacteria strains.</title>
        <authorList>
            <person name="Klenk H.-P."/>
        </authorList>
    </citation>
    <scope>NUCLEOTIDE SEQUENCE [LARGE SCALE GENOMIC DNA]</scope>
    <source>
        <strain evidence="7 8">DSM 43023</strain>
    </source>
</reference>
<dbReference type="PANTHER" id="PTHR30055">
    <property type="entry name" value="HTH-TYPE TRANSCRIPTIONAL REGULATOR RUTR"/>
    <property type="match status" value="1"/>
</dbReference>
<evidence type="ECO:0000256" key="1">
    <source>
        <dbReference type="ARBA" id="ARBA00023015"/>
    </source>
</evidence>
<dbReference type="AlphaFoldDB" id="A0A7W7S2I4"/>
<dbReference type="Pfam" id="PF00440">
    <property type="entry name" value="TetR_N"/>
    <property type="match status" value="1"/>
</dbReference>
<feature type="region of interest" description="Disordered" evidence="5">
    <location>
        <begin position="222"/>
        <end position="249"/>
    </location>
</feature>
<evidence type="ECO:0000259" key="6">
    <source>
        <dbReference type="PROSITE" id="PS50977"/>
    </source>
</evidence>
<dbReference type="RefSeq" id="WP_184758732.1">
    <property type="nucleotide sequence ID" value="NZ_BAABEK010000103.1"/>
</dbReference>
<dbReference type="SUPFAM" id="SSF48498">
    <property type="entry name" value="Tetracyclin repressor-like, C-terminal domain"/>
    <property type="match status" value="1"/>
</dbReference>
<protein>
    <submittedName>
        <fullName evidence="7">AcrR family transcriptional regulator</fullName>
    </submittedName>
</protein>
<dbReference type="GO" id="GO:0003700">
    <property type="term" value="F:DNA-binding transcription factor activity"/>
    <property type="evidence" value="ECO:0007669"/>
    <property type="project" value="TreeGrafter"/>
</dbReference>
<keyword evidence="1" id="KW-0805">Transcription regulation</keyword>
<comment type="caution">
    <text evidence="7">The sequence shown here is derived from an EMBL/GenBank/DDBJ whole genome shotgun (WGS) entry which is preliminary data.</text>
</comment>
<feature type="DNA-binding region" description="H-T-H motif" evidence="4">
    <location>
        <begin position="28"/>
        <end position="47"/>
    </location>
</feature>
<dbReference type="InterPro" id="IPR050109">
    <property type="entry name" value="HTH-type_TetR-like_transc_reg"/>
</dbReference>
<dbReference type="Gene3D" id="1.10.357.10">
    <property type="entry name" value="Tetracycline Repressor, domain 2"/>
    <property type="match status" value="1"/>
</dbReference>
<evidence type="ECO:0000256" key="4">
    <source>
        <dbReference type="PROSITE-ProRule" id="PRU00335"/>
    </source>
</evidence>
<dbReference type="Gene3D" id="1.10.10.60">
    <property type="entry name" value="Homeodomain-like"/>
    <property type="match status" value="1"/>
</dbReference>
<dbReference type="InterPro" id="IPR001647">
    <property type="entry name" value="HTH_TetR"/>
</dbReference>
<dbReference type="InterPro" id="IPR009057">
    <property type="entry name" value="Homeodomain-like_sf"/>
</dbReference>
<dbReference type="GO" id="GO:0045892">
    <property type="term" value="P:negative regulation of DNA-templated transcription"/>
    <property type="evidence" value="ECO:0007669"/>
    <property type="project" value="InterPro"/>
</dbReference>
<evidence type="ECO:0000256" key="5">
    <source>
        <dbReference type="SAM" id="MobiDB-lite"/>
    </source>
</evidence>
<dbReference type="PROSITE" id="PS50977">
    <property type="entry name" value="HTH_TETR_2"/>
    <property type="match status" value="1"/>
</dbReference>
<gene>
    <name evidence="7" type="ORF">FHR32_007138</name>
</gene>
<dbReference type="Pfam" id="PF02909">
    <property type="entry name" value="TetR_C_1"/>
    <property type="match status" value="1"/>
</dbReference>